<dbReference type="InterPro" id="IPR009057">
    <property type="entry name" value="Homeodomain-like_sf"/>
</dbReference>
<evidence type="ECO:0000259" key="4">
    <source>
        <dbReference type="PROSITE" id="PS50977"/>
    </source>
</evidence>
<sequence length="223" mass="23924">MASRPASRRAAPAPDQPAAGSARRAPMQGRSHETVQRVLAATAALLGRGVSVEALTTAQIAAEAGLSVGGLYRFFLDKQAIVDAIAVRHMELFQEALAGQMMLAFPSDQTAFLGAVIDAFAAYLEANPDFCTVAYGAPGGGRYVSRPTREAYAGSGNVSDLVRSFLSEAFDIEMTETFEFRLRLAIEVGDRLLAYAFEQPDEAGRRRVLEEAKRVLAFTVFGA</sequence>
<dbReference type="InterPro" id="IPR001647">
    <property type="entry name" value="HTH_TetR"/>
</dbReference>
<dbReference type="GO" id="GO:0003677">
    <property type="term" value="F:DNA binding"/>
    <property type="evidence" value="ECO:0007669"/>
    <property type="project" value="UniProtKB-UniRule"/>
</dbReference>
<proteinExistence type="predicted"/>
<accession>A0AA42CHT6</accession>
<reference evidence="5" key="2">
    <citation type="submission" date="2022-10" db="EMBL/GenBank/DDBJ databases">
        <authorList>
            <person name="Trinh H.N."/>
        </authorList>
    </citation>
    <scope>NUCLEOTIDE SEQUENCE</scope>
    <source>
        <strain evidence="5">RN2-1</strain>
    </source>
</reference>
<feature type="DNA-binding region" description="H-T-H motif" evidence="2">
    <location>
        <begin position="56"/>
        <end position="75"/>
    </location>
</feature>
<reference evidence="5" key="1">
    <citation type="submission" date="2022-09" db="EMBL/GenBank/DDBJ databases">
        <title>Rhodovastum sp. nov. RN2-1 isolated from soil in Seongnam, South Korea.</title>
        <authorList>
            <person name="Le N.T."/>
        </authorList>
    </citation>
    <scope>NUCLEOTIDE SEQUENCE</scope>
    <source>
        <strain evidence="5">RN2-1</strain>
    </source>
</reference>
<dbReference type="SUPFAM" id="SSF46689">
    <property type="entry name" value="Homeodomain-like"/>
    <property type="match status" value="1"/>
</dbReference>
<feature type="compositionally biased region" description="Low complexity" evidence="3">
    <location>
        <begin position="1"/>
        <end position="22"/>
    </location>
</feature>
<evidence type="ECO:0000256" key="1">
    <source>
        <dbReference type="ARBA" id="ARBA00023125"/>
    </source>
</evidence>
<evidence type="ECO:0000313" key="6">
    <source>
        <dbReference type="Proteomes" id="UP001165679"/>
    </source>
</evidence>
<protein>
    <submittedName>
        <fullName evidence="5">TetR/AcrR family transcriptional regulator</fullName>
    </submittedName>
</protein>
<comment type="caution">
    <text evidence="5">The sequence shown here is derived from an EMBL/GenBank/DDBJ whole genome shotgun (WGS) entry which is preliminary data.</text>
</comment>
<keyword evidence="1 2" id="KW-0238">DNA-binding</keyword>
<dbReference type="RefSeq" id="WP_264716556.1">
    <property type="nucleotide sequence ID" value="NZ_JAPDNT010000042.1"/>
</dbReference>
<dbReference type="PROSITE" id="PS01081">
    <property type="entry name" value="HTH_TETR_1"/>
    <property type="match status" value="1"/>
</dbReference>
<dbReference type="Proteomes" id="UP001165679">
    <property type="component" value="Unassembled WGS sequence"/>
</dbReference>
<dbReference type="AlphaFoldDB" id="A0AA42CHT6"/>
<dbReference type="Pfam" id="PF00440">
    <property type="entry name" value="TetR_N"/>
    <property type="match status" value="1"/>
</dbReference>
<feature type="domain" description="HTH tetR-type" evidence="4">
    <location>
        <begin position="32"/>
        <end position="93"/>
    </location>
</feature>
<dbReference type="PROSITE" id="PS50977">
    <property type="entry name" value="HTH_TETR_2"/>
    <property type="match status" value="1"/>
</dbReference>
<name>A0AA42CHT6_9PROT</name>
<dbReference type="EMBL" id="JAPDNT010000042">
    <property type="protein sequence ID" value="MCW3477601.1"/>
    <property type="molecule type" value="Genomic_DNA"/>
</dbReference>
<keyword evidence="6" id="KW-1185">Reference proteome</keyword>
<organism evidence="5 6">
    <name type="scientific">Limobrevibacterium gyesilva</name>
    <dbReference type="NCBI Taxonomy" id="2991712"/>
    <lineage>
        <taxon>Bacteria</taxon>
        <taxon>Pseudomonadati</taxon>
        <taxon>Pseudomonadota</taxon>
        <taxon>Alphaproteobacteria</taxon>
        <taxon>Acetobacterales</taxon>
        <taxon>Acetobacteraceae</taxon>
        <taxon>Limobrevibacterium</taxon>
    </lineage>
</organism>
<dbReference type="InterPro" id="IPR023772">
    <property type="entry name" value="DNA-bd_HTH_TetR-type_CS"/>
</dbReference>
<evidence type="ECO:0000313" key="5">
    <source>
        <dbReference type="EMBL" id="MCW3477601.1"/>
    </source>
</evidence>
<feature type="region of interest" description="Disordered" evidence="3">
    <location>
        <begin position="1"/>
        <end position="31"/>
    </location>
</feature>
<evidence type="ECO:0000256" key="2">
    <source>
        <dbReference type="PROSITE-ProRule" id="PRU00335"/>
    </source>
</evidence>
<evidence type="ECO:0000256" key="3">
    <source>
        <dbReference type="SAM" id="MobiDB-lite"/>
    </source>
</evidence>
<dbReference type="Gene3D" id="1.10.357.10">
    <property type="entry name" value="Tetracycline Repressor, domain 2"/>
    <property type="match status" value="1"/>
</dbReference>
<gene>
    <name evidence="5" type="ORF">OL599_23870</name>
</gene>